<keyword evidence="1" id="KW-0812">Transmembrane</keyword>
<keyword evidence="1" id="KW-0472">Membrane</keyword>
<dbReference type="AlphaFoldDB" id="A0A1N7SX98"/>
<evidence type="ECO:0000256" key="1">
    <source>
        <dbReference type="SAM" id="Phobius"/>
    </source>
</evidence>
<reference evidence="2" key="1">
    <citation type="submission" date="2016-12" db="EMBL/GenBank/DDBJ databases">
        <authorList>
            <person name="Moulin L."/>
        </authorList>
    </citation>
    <scope>NUCLEOTIDE SEQUENCE [LARGE SCALE GENOMIC DNA]</scope>
    <source>
        <strain evidence="2">STM 7183</strain>
    </source>
</reference>
<dbReference type="EMBL" id="CYGY02000164">
    <property type="protein sequence ID" value="SIT52010.1"/>
    <property type="molecule type" value="Genomic_DNA"/>
</dbReference>
<proteinExistence type="predicted"/>
<evidence type="ECO:0000313" key="3">
    <source>
        <dbReference type="Proteomes" id="UP000195569"/>
    </source>
</evidence>
<accession>A0A1N7SX98</accession>
<feature type="transmembrane region" description="Helical" evidence="1">
    <location>
        <begin position="20"/>
        <end position="39"/>
    </location>
</feature>
<protein>
    <submittedName>
        <fullName evidence="2">Uncharacterized protein</fullName>
    </submittedName>
</protein>
<evidence type="ECO:0000313" key="2">
    <source>
        <dbReference type="EMBL" id="SIT52010.1"/>
    </source>
</evidence>
<keyword evidence="1" id="KW-1133">Transmembrane helix</keyword>
<sequence length="76" mass="7884">MSSTLYGRYGESDGVWIDPVTAAVMMVGPVCIGLSDMLASNSEKTISRATVPQQRSGSFVGNATNWNQASAAATGI</sequence>
<gene>
    <name evidence="2" type="ORF">BN2476_1640010</name>
</gene>
<organism evidence="2 3">
    <name type="scientific">Paraburkholderia piptadeniae</name>
    <dbReference type="NCBI Taxonomy" id="1701573"/>
    <lineage>
        <taxon>Bacteria</taxon>
        <taxon>Pseudomonadati</taxon>
        <taxon>Pseudomonadota</taxon>
        <taxon>Betaproteobacteria</taxon>
        <taxon>Burkholderiales</taxon>
        <taxon>Burkholderiaceae</taxon>
        <taxon>Paraburkholderia</taxon>
    </lineage>
</organism>
<name>A0A1N7SX98_9BURK</name>
<keyword evidence="3" id="KW-1185">Reference proteome</keyword>
<comment type="caution">
    <text evidence="2">The sequence shown here is derived from an EMBL/GenBank/DDBJ whole genome shotgun (WGS) entry which is preliminary data.</text>
</comment>
<dbReference type="Proteomes" id="UP000195569">
    <property type="component" value="Unassembled WGS sequence"/>
</dbReference>